<evidence type="ECO:0000313" key="2">
    <source>
        <dbReference type="Proteomes" id="UP000182987"/>
    </source>
</evidence>
<dbReference type="RefSeq" id="WP_046965893.1">
    <property type="nucleotide sequence ID" value="NZ_CP017480.1"/>
</dbReference>
<dbReference type="PATRIC" id="fig|1440763.5.peg.1841"/>
<reference evidence="2" key="1">
    <citation type="submission" date="2016-09" db="EMBL/GenBank/DDBJ databases">
        <authorList>
            <person name="Lysoe E."/>
        </authorList>
    </citation>
    <scope>NUCLEOTIDE SEQUENCE [LARGE SCALE GENOMIC DNA]</scope>
    <source>
        <strain evidence="2">LJ96T</strain>
    </source>
</reference>
<name>A0A0G9HHI1_9GAMM</name>
<evidence type="ECO:0000313" key="1">
    <source>
        <dbReference type="EMBL" id="APG03669.1"/>
    </source>
</evidence>
<sequence>MAAFDAPFVARQAGRGYTKYEDTGCKSPCVERLWFENKLSLVEAWSIDIDREGRVVDKGRWVSP</sequence>
<accession>A0A0G9HHI1</accession>
<dbReference type="EMBL" id="CP017480">
    <property type="protein sequence ID" value="APG03669.1"/>
    <property type="molecule type" value="Genomic_DNA"/>
</dbReference>
<protein>
    <submittedName>
        <fullName evidence="1">Uncharacterized protein</fullName>
    </submittedName>
</protein>
<keyword evidence="2" id="KW-1185">Reference proteome</keyword>
<dbReference type="AlphaFoldDB" id="A0A0G9HHI1"/>
<dbReference type="Proteomes" id="UP000182987">
    <property type="component" value="Chromosome"/>
</dbReference>
<organism evidence="1 2">
    <name type="scientific">Luteibacter rhizovicinus DSM 16549</name>
    <dbReference type="NCBI Taxonomy" id="1440763"/>
    <lineage>
        <taxon>Bacteria</taxon>
        <taxon>Pseudomonadati</taxon>
        <taxon>Pseudomonadota</taxon>
        <taxon>Gammaproteobacteria</taxon>
        <taxon>Lysobacterales</taxon>
        <taxon>Rhodanobacteraceae</taxon>
        <taxon>Luteibacter</taxon>
    </lineage>
</organism>
<gene>
    <name evidence="1" type="ORF">BJI69_06960</name>
</gene>
<dbReference type="OrthoDB" id="5958408at2"/>
<dbReference type="KEGG" id="lrz:BJI69_06960"/>
<proteinExistence type="predicted"/>